<evidence type="ECO:0000256" key="2">
    <source>
        <dbReference type="ARBA" id="ARBA00012438"/>
    </source>
</evidence>
<comment type="caution">
    <text evidence="7">The sequence shown here is derived from an EMBL/GenBank/DDBJ whole genome shotgun (WGS) entry which is preliminary data.</text>
</comment>
<evidence type="ECO:0000256" key="3">
    <source>
        <dbReference type="ARBA" id="ARBA00022553"/>
    </source>
</evidence>
<evidence type="ECO:0000259" key="6">
    <source>
        <dbReference type="PROSITE" id="PS50110"/>
    </source>
</evidence>
<organism evidence="7 8">
    <name type="scientific">Pararhodospirillum oryzae</name>
    <dbReference type="NCBI Taxonomy" id="478448"/>
    <lineage>
        <taxon>Bacteria</taxon>
        <taxon>Pseudomonadati</taxon>
        <taxon>Pseudomonadota</taxon>
        <taxon>Alphaproteobacteria</taxon>
        <taxon>Rhodospirillales</taxon>
        <taxon>Rhodospirillaceae</taxon>
        <taxon>Pararhodospirillum</taxon>
    </lineage>
</organism>
<dbReference type="CDD" id="cd19920">
    <property type="entry name" value="REC_PA4781-like"/>
    <property type="match status" value="1"/>
</dbReference>
<dbReference type="SMART" id="SM00387">
    <property type="entry name" value="HATPase_c"/>
    <property type="match status" value="1"/>
</dbReference>
<comment type="catalytic activity">
    <reaction evidence="1">
        <text>ATP + protein L-histidine = ADP + protein N-phospho-L-histidine.</text>
        <dbReference type="EC" id="2.7.13.3"/>
    </reaction>
</comment>
<evidence type="ECO:0000256" key="1">
    <source>
        <dbReference type="ARBA" id="ARBA00000085"/>
    </source>
</evidence>
<dbReference type="InterPro" id="IPR003594">
    <property type="entry name" value="HATPase_dom"/>
</dbReference>
<dbReference type="InterPro" id="IPR003661">
    <property type="entry name" value="HisK_dim/P_dom"/>
</dbReference>
<feature type="modified residue" description="4-aspartylphosphate" evidence="4">
    <location>
        <position position="63"/>
    </location>
</feature>
<feature type="domain" description="Response regulatory" evidence="6">
    <location>
        <begin position="14"/>
        <end position="130"/>
    </location>
</feature>
<reference evidence="7 8" key="1">
    <citation type="submission" date="2019-07" db="EMBL/GenBank/DDBJ databases">
        <title>Whole genome shotgun sequence of Rhodospirillum oryzae NBRC 107573.</title>
        <authorList>
            <person name="Hosoyama A."/>
            <person name="Uohara A."/>
            <person name="Ohji S."/>
            <person name="Ichikawa N."/>
        </authorList>
    </citation>
    <scope>NUCLEOTIDE SEQUENCE [LARGE SCALE GENOMIC DNA]</scope>
    <source>
        <strain evidence="7 8">NBRC 107573</strain>
    </source>
</reference>
<dbReference type="Pfam" id="PF02518">
    <property type="entry name" value="HATPase_c"/>
    <property type="match status" value="1"/>
</dbReference>
<dbReference type="InterPro" id="IPR036890">
    <property type="entry name" value="HATPase_C_sf"/>
</dbReference>
<protein>
    <recommendedName>
        <fullName evidence="2">histidine kinase</fullName>
        <ecNumber evidence="2">2.7.13.3</ecNumber>
    </recommendedName>
</protein>
<dbReference type="EC" id="2.7.13.3" evidence="2"/>
<dbReference type="PROSITE" id="PS50109">
    <property type="entry name" value="HIS_KIN"/>
    <property type="match status" value="1"/>
</dbReference>
<evidence type="ECO:0000313" key="8">
    <source>
        <dbReference type="Proteomes" id="UP000321567"/>
    </source>
</evidence>
<dbReference type="InterPro" id="IPR001789">
    <property type="entry name" value="Sig_transdc_resp-reg_receiver"/>
</dbReference>
<dbReference type="InterPro" id="IPR011006">
    <property type="entry name" value="CheY-like_superfamily"/>
</dbReference>
<accession>A0A512HC29</accession>
<dbReference type="RefSeq" id="WP_147165042.1">
    <property type="nucleotide sequence ID" value="NZ_BJZO01000145.1"/>
</dbReference>
<dbReference type="SUPFAM" id="SSF52172">
    <property type="entry name" value="CheY-like"/>
    <property type="match status" value="1"/>
</dbReference>
<dbReference type="EMBL" id="BJZO01000145">
    <property type="protein sequence ID" value="GEO83008.1"/>
    <property type="molecule type" value="Genomic_DNA"/>
</dbReference>
<dbReference type="InterPro" id="IPR036097">
    <property type="entry name" value="HisK_dim/P_sf"/>
</dbReference>
<keyword evidence="8" id="KW-1185">Reference proteome</keyword>
<dbReference type="Pfam" id="PF00072">
    <property type="entry name" value="Response_reg"/>
    <property type="match status" value="1"/>
</dbReference>
<dbReference type="PANTHER" id="PTHR43547:SF2">
    <property type="entry name" value="HYBRID SIGNAL TRANSDUCTION HISTIDINE KINASE C"/>
    <property type="match status" value="1"/>
</dbReference>
<dbReference type="CDD" id="cd00075">
    <property type="entry name" value="HATPase"/>
    <property type="match status" value="1"/>
</dbReference>
<dbReference type="OrthoDB" id="7325042at2"/>
<dbReference type="Gene3D" id="1.10.287.130">
    <property type="match status" value="1"/>
</dbReference>
<dbReference type="Gene3D" id="3.30.565.10">
    <property type="entry name" value="Histidine kinase-like ATPase, C-terminal domain"/>
    <property type="match status" value="1"/>
</dbReference>
<name>A0A512HC29_9PROT</name>
<evidence type="ECO:0000259" key="5">
    <source>
        <dbReference type="PROSITE" id="PS50109"/>
    </source>
</evidence>
<dbReference type="Gene3D" id="3.40.50.2300">
    <property type="match status" value="1"/>
</dbReference>
<gene>
    <name evidence="7" type="ORF">ROR02_31390</name>
</gene>
<proteinExistence type="predicted"/>
<dbReference type="SMART" id="SM00388">
    <property type="entry name" value="HisKA"/>
    <property type="match status" value="1"/>
</dbReference>
<dbReference type="AlphaFoldDB" id="A0A512HC29"/>
<sequence length="398" mass="43171">MTDAPLMDPDARSLILIVDDTPSNIAVISGILKDHYRLKAATSGEKALALAGAADRPDLILLDVMMPGMDGYEVCRRLKANPDTAALPVIFLTAKAEAQDEALGFALGCADYIHKPFRPEIMLARLRTQLSLVAAMRQLAAQNAALIEAARLREDVEHIVRHDLKSPLNAILAAPQILLDDPTLSESQRGMIRLIETAGYRMLDMINRSLDLYRMENGLYDLHPVPVDLVGSARAVLAELEAARAAKNLVVAVRLNDRPVGPTDRLLVQGDPLLCHSLLANLVKNALEASPRNETVTLDLFAAGNPAQGHAVLENAGEVPPAIRERFFEKYVTVGKRDGTGLGTYSAWMMTRTLGGTLSLDTSVAGRTRVRLCLPLDEENEAGHQTREVAIPLPARPA</sequence>
<dbReference type="GO" id="GO:0000155">
    <property type="term" value="F:phosphorelay sensor kinase activity"/>
    <property type="evidence" value="ECO:0007669"/>
    <property type="project" value="InterPro"/>
</dbReference>
<dbReference type="SUPFAM" id="SSF47384">
    <property type="entry name" value="Homodimeric domain of signal transducing histidine kinase"/>
    <property type="match status" value="1"/>
</dbReference>
<dbReference type="CDD" id="cd00082">
    <property type="entry name" value="HisKA"/>
    <property type="match status" value="1"/>
</dbReference>
<evidence type="ECO:0000313" key="7">
    <source>
        <dbReference type="EMBL" id="GEO83008.1"/>
    </source>
</evidence>
<dbReference type="InterPro" id="IPR005467">
    <property type="entry name" value="His_kinase_dom"/>
</dbReference>
<feature type="domain" description="Histidine kinase" evidence="5">
    <location>
        <begin position="159"/>
        <end position="378"/>
    </location>
</feature>
<dbReference type="PROSITE" id="PS50110">
    <property type="entry name" value="RESPONSE_REGULATORY"/>
    <property type="match status" value="1"/>
</dbReference>
<keyword evidence="3 4" id="KW-0597">Phosphoprotein</keyword>
<dbReference type="SUPFAM" id="SSF55874">
    <property type="entry name" value="ATPase domain of HSP90 chaperone/DNA topoisomerase II/histidine kinase"/>
    <property type="match status" value="1"/>
</dbReference>
<evidence type="ECO:0000256" key="4">
    <source>
        <dbReference type="PROSITE-ProRule" id="PRU00169"/>
    </source>
</evidence>
<dbReference type="PANTHER" id="PTHR43547">
    <property type="entry name" value="TWO-COMPONENT HISTIDINE KINASE"/>
    <property type="match status" value="1"/>
</dbReference>
<dbReference type="Proteomes" id="UP000321567">
    <property type="component" value="Unassembled WGS sequence"/>
</dbReference>
<dbReference type="SMART" id="SM00448">
    <property type="entry name" value="REC"/>
    <property type="match status" value="1"/>
</dbReference>
<dbReference type="Pfam" id="PF00512">
    <property type="entry name" value="HisKA"/>
    <property type="match status" value="1"/>
</dbReference>